<sequence>DYSSYFAVRLRVFCDEQMISIDAEVDGEDSKRKHFAIFRGKQALAVCRISIEPPYVKLERVACLKVSVFAQHFAVIKKALFRIVDEKYPNEIVVAEAQTSVLNFYAR</sequence>
<feature type="non-terminal residue" evidence="1">
    <location>
        <position position="107"/>
    </location>
</feature>
<evidence type="ECO:0000313" key="1">
    <source>
        <dbReference type="EMBL" id="GMR38681.1"/>
    </source>
</evidence>
<evidence type="ECO:0000313" key="2">
    <source>
        <dbReference type="Proteomes" id="UP001328107"/>
    </source>
</evidence>
<dbReference type="InterPro" id="IPR016181">
    <property type="entry name" value="Acyl_CoA_acyltransferase"/>
</dbReference>
<keyword evidence="2" id="KW-1185">Reference proteome</keyword>
<protein>
    <submittedName>
        <fullName evidence="1">Uncharacterized protein</fullName>
    </submittedName>
</protein>
<dbReference type="SUPFAM" id="SSF55729">
    <property type="entry name" value="Acyl-CoA N-acyltransferases (Nat)"/>
    <property type="match status" value="1"/>
</dbReference>
<name>A0AAN4ZGK8_9BILA</name>
<feature type="non-terminal residue" evidence="1">
    <location>
        <position position="1"/>
    </location>
</feature>
<gene>
    <name evidence="1" type="ORF">PMAYCL1PPCAC_08876</name>
</gene>
<dbReference type="Gene3D" id="3.40.630.30">
    <property type="match status" value="1"/>
</dbReference>
<dbReference type="AlphaFoldDB" id="A0AAN4ZGK8"/>
<proteinExistence type="predicted"/>
<organism evidence="1 2">
    <name type="scientific">Pristionchus mayeri</name>
    <dbReference type="NCBI Taxonomy" id="1317129"/>
    <lineage>
        <taxon>Eukaryota</taxon>
        <taxon>Metazoa</taxon>
        <taxon>Ecdysozoa</taxon>
        <taxon>Nematoda</taxon>
        <taxon>Chromadorea</taxon>
        <taxon>Rhabditida</taxon>
        <taxon>Rhabditina</taxon>
        <taxon>Diplogasteromorpha</taxon>
        <taxon>Diplogasteroidea</taxon>
        <taxon>Neodiplogasteridae</taxon>
        <taxon>Pristionchus</taxon>
    </lineage>
</organism>
<dbReference type="Proteomes" id="UP001328107">
    <property type="component" value="Unassembled WGS sequence"/>
</dbReference>
<reference evidence="2" key="1">
    <citation type="submission" date="2022-10" db="EMBL/GenBank/DDBJ databases">
        <title>Genome assembly of Pristionchus species.</title>
        <authorList>
            <person name="Yoshida K."/>
            <person name="Sommer R.J."/>
        </authorList>
    </citation>
    <scope>NUCLEOTIDE SEQUENCE [LARGE SCALE GENOMIC DNA]</scope>
    <source>
        <strain evidence="2">RS5460</strain>
    </source>
</reference>
<accession>A0AAN4ZGK8</accession>
<dbReference type="EMBL" id="BTRK01000002">
    <property type="protein sequence ID" value="GMR38681.1"/>
    <property type="molecule type" value="Genomic_DNA"/>
</dbReference>
<comment type="caution">
    <text evidence="1">The sequence shown here is derived from an EMBL/GenBank/DDBJ whole genome shotgun (WGS) entry which is preliminary data.</text>
</comment>